<evidence type="ECO:0000313" key="2">
    <source>
        <dbReference type="Proteomes" id="UP001500131"/>
    </source>
</evidence>
<gene>
    <name evidence="1" type="ORF">Q4I31_006817</name>
</gene>
<reference evidence="1 2" key="1">
    <citation type="submission" date="2024-02" db="EMBL/GenBank/DDBJ databases">
        <title>FIRST GENOME SEQUENCES OF Leishmania (Viannia) shawi, Leishmania (Viannia) lindenbergi AND Leishmania (Viannia) utingensis.</title>
        <authorList>
            <person name="Resadore F."/>
            <person name="Custodio M.G.F."/>
            <person name="Boite M.C."/>
            <person name="Cupolillo E."/>
            <person name="Ferreira G.E.M."/>
        </authorList>
    </citation>
    <scope>NUCLEOTIDE SEQUENCE [LARGE SCALE GENOMIC DNA]</scope>
    <source>
        <strain evidence="1 2">MHOM/BR/1966/M15733</strain>
    </source>
</reference>
<keyword evidence="2" id="KW-1185">Reference proteome</keyword>
<dbReference type="AlphaFoldDB" id="A0AAW3A1A7"/>
<sequence length="77" mass="7786">MTGDTAVWYQAPVSTSCEETKQSPIPANAGPPPVLTGSSAYGVGRSVRCVAAAVSGHVLDGAALKRAETVSRLVSSI</sequence>
<dbReference type="EMBL" id="JBAMZK010000034">
    <property type="protein sequence ID" value="KAL0496977.1"/>
    <property type="molecule type" value="Genomic_DNA"/>
</dbReference>
<dbReference type="Proteomes" id="UP001500131">
    <property type="component" value="Unassembled WGS sequence"/>
</dbReference>
<evidence type="ECO:0000313" key="1">
    <source>
        <dbReference type="EMBL" id="KAL0496977.1"/>
    </source>
</evidence>
<accession>A0AAW3A1A7</accession>
<comment type="caution">
    <text evidence="1">The sequence shown here is derived from an EMBL/GenBank/DDBJ whole genome shotgun (WGS) entry which is preliminary data.</text>
</comment>
<protein>
    <submittedName>
        <fullName evidence="1">Uncharacterized protein</fullName>
    </submittedName>
</protein>
<proteinExistence type="predicted"/>
<organism evidence="1 2">
    <name type="scientific">Leishmania lindenbergi</name>
    <dbReference type="NCBI Taxonomy" id="651832"/>
    <lineage>
        <taxon>Eukaryota</taxon>
        <taxon>Discoba</taxon>
        <taxon>Euglenozoa</taxon>
        <taxon>Kinetoplastea</taxon>
        <taxon>Metakinetoplastina</taxon>
        <taxon>Trypanosomatida</taxon>
        <taxon>Trypanosomatidae</taxon>
        <taxon>Leishmaniinae</taxon>
        <taxon>Leishmania</taxon>
    </lineage>
</organism>
<name>A0AAW3A1A7_9TRYP</name>